<dbReference type="AlphaFoldDB" id="A0A2T7BDV8"/>
<accession>A0A2T7BDV8</accession>
<evidence type="ECO:0000313" key="5">
    <source>
        <dbReference type="EMBL" id="PUZ23271.1"/>
    </source>
</evidence>
<evidence type="ECO:0000256" key="1">
    <source>
        <dbReference type="ARBA" id="ARBA00022679"/>
    </source>
</evidence>
<dbReference type="OrthoDB" id="9800595at2"/>
<organism evidence="5 6">
    <name type="scientific">Chitinophaga parva</name>
    <dbReference type="NCBI Taxonomy" id="2169414"/>
    <lineage>
        <taxon>Bacteria</taxon>
        <taxon>Pseudomonadati</taxon>
        <taxon>Bacteroidota</taxon>
        <taxon>Chitinophagia</taxon>
        <taxon>Chitinophagales</taxon>
        <taxon>Chitinophagaceae</taxon>
        <taxon>Chitinophaga</taxon>
    </lineage>
</organism>
<reference evidence="5 6" key="1">
    <citation type="submission" date="2018-04" db="EMBL/GenBank/DDBJ databases">
        <title>Chitinophaga fuyangensis sp. nov., isolated from soil in a chemical factory.</title>
        <authorList>
            <person name="Chen K."/>
        </authorList>
    </citation>
    <scope>NUCLEOTIDE SEQUENCE [LARGE SCALE GENOMIC DNA]</scope>
    <source>
        <strain evidence="5 6">LY-1</strain>
    </source>
</reference>
<dbReference type="GO" id="GO:0005536">
    <property type="term" value="F:D-glucose binding"/>
    <property type="evidence" value="ECO:0007669"/>
    <property type="project" value="InterPro"/>
</dbReference>
<dbReference type="Pfam" id="PF02685">
    <property type="entry name" value="Glucokinase"/>
    <property type="match status" value="1"/>
</dbReference>
<dbReference type="Proteomes" id="UP000244450">
    <property type="component" value="Unassembled WGS sequence"/>
</dbReference>
<dbReference type="InterPro" id="IPR003836">
    <property type="entry name" value="Glucokinase"/>
</dbReference>
<dbReference type="GO" id="GO:0004340">
    <property type="term" value="F:glucokinase activity"/>
    <property type="evidence" value="ECO:0007669"/>
    <property type="project" value="InterPro"/>
</dbReference>
<keyword evidence="1" id="KW-0808">Transferase</keyword>
<feature type="domain" description="Cyclic nucleotide-binding" evidence="4">
    <location>
        <begin position="130"/>
        <end position="167"/>
    </location>
</feature>
<proteinExistence type="inferred from homology"/>
<dbReference type="GO" id="GO:0006096">
    <property type="term" value="P:glycolytic process"/>
    <property type="evidence" value="ECO:0007669"/>
    <property type="project" value="InterPro"/>
</dbReference>
<dbReference type="SUPFAM" id="SSF53067">
    <property type="entry name" value="Actin-like ATPase domain"/>
    <property type="match status" value="1"/>
</dbReference>
<dbReference type="CDD" id="cd24008">
    <property type="entry name" value="ASKHA_NBD_GLK"/>
    <property type="match status" value="1"/>
</dbReference>
<keyword evidence="2 5" id="KW-0418">Kinase</keyword>
<dbReference type="InterPro" id="IPR043129">
    <property type="entry name" value="ATPase_NBD"/>
</dbReference>
<dbReference type="Gene3D" id="3.40.367.20">
    <property type="match status" value="1"/>
</dbReference>
<comment type="caution">
    <text evidence="5">The sequence shown here is derived from an EMBL/GenBank/DDBJ whole genome shotgun (WGS) entry which is preliminary data.</text>
</comment>
<protein>
    <submittedName>
        <fullName evidence="5">Glucokinase</fullName>
    </submittedName>
</protein>
<dbReference type="GO" id="GO:0005524">
    <property type="term" value="F:ATP binding"/>
    <property type="evidence" value="ECO:0007669"/>
    <property type="project" value="InterPro"/>
</dbReference>
<evidence type="ECO:0000256" key="2">
    <source>
        <dbReference type="ARBA" id="ARBA00022777"/>
    </source>
</evidence>
<dbReference type="NCBIfam" id="TIGR00749">
    <property type="entry name" value="glk"/>
    <property type="match status" value="1"/>
</dbReference>
<evidence type="ECO:0000256" key="3">
    <source>
        <dbReference type="RuleBase" id="RU004046"/>
    </source>
</evidence>
<name>A0A2T7BDV8_9BACT</name>
<evidence type="ECO:0000313" key="6">
    <source>
        <dbReference type="Proteomes" id="UP000244450"/>
    </source>
</evidence>
<sequence>MYLPTFARNSNPAFPACCVLAGDLGGTKTNLALYEVNGGALTLLQQATYHSAQYNSLSQLIKAFHEQYPDRMPDRISVGVAGPVMHGKAAITNLPMEISEAAIAEATGIKNVYLINDLEATAYGLATLQGDDLVTLHKGDVTIKGNMAIIAPGTGLGEAGLYYDGERYFPFATEGGHSDFSPRSAQDVALHNYLRTKVPVVSWEHLVSGMGILNIFNYLKEVEQVEVPTWMAEAFTTQDDAAVISIAAVENKAAIATQTMTLFVKYLARETSNLMLKMKATGGIFLGGGIPPKILPLLKSPTFYQHYRDGDRLFELLETAPLHVIDNDKTALQGAAFYGGQAQPRA</sequence>
<dbReference type="InterPro" id="IPR000595">
    <property type="entry name" value="cNMP-bd_dom"/>
</dbReference>
<dbReference type="PROSITE" id="PS50042">
    <property type="entry name" value="CNMP_BINDING_3"/>
    <property type="match status" value="1"/>
</dbReference>
<dbReference type="PANTHER" id="PTHR47363">
    <property type="entry name" value="GLUCOKINASE"/>
    <property type="match status" value="1"/>
</dbReference>
<dbReference type="Gene3D" id="3.30.420.40">
    <property type="match status" value="1"/>
</dbReference>
<dbReference type="EMBL" id="QCYK01000003">
    <property type="protein sequence ID" value="PUZ23271.1"/>
    <property type="molecule type" value="Genomic_DNA"/>
</dbReference>
<gene>
    <name evidence="5" type="primary">glk</name>
    <name evidence="5" type="ORF">DCC81_23040</name>
</gene>
<keyword evidence="6" id="KW-1185">Reference proteome</keyword>
<comment type="similarity">
    <text evidence="3">Belongs to the bacterial glucokinase family.</text>
</comment>
<evidence type="ECO:0000259" key="4">
    <source>
        <dbReference type="PROSITE" id="PS50042"/>
    </source>
</evidence>
<dbReference type="PANTHER" id="PTHR47363:SF1">
    <property type="entry name" value="GLUCOKINASE"/>
    <property type="match status" value="1"/>
</dbReference>